<evidence type="ECO:0000313" key="1">
    <source>
        <dbReference type="EMBL" id="JAV75257.1"/>
    </source>
</evidence>
<accession>A0A1Y1LW66</accession>
<name>A0A1Y1LW66_PHOPY</name>
<protein>
    <submittedName>
        <fullName evidence="1">Uncharacterized protein</fullName>
    </submittedName>
</protein>
<proteinExistence type="predicted"/>
<dbReference type="EMBL" id="GEZM01050966">
    <property type="protein sequence ID" value="JAV75257.1"/>
    <property type="molecule type" value="Transcribed_RNA"/>
</dbReference>
<sequence length="125" mass="14161">MRVCAICNRFPPHKRARPIHTARLKTATTQRKKVFEWKAQVPREAAVLLKNGVKFQESVHIDVLKVTSLPFRGCHPPAPSEKRHLVALLSDLAVVPATQRRVSCYSAPPQKRLVRMGSNRNFKST</sequence>
<reference evidence="1" key="1">
    <citation type="journal article" date="2016" name="Sci. Rep.">
        <title>Molecular characterization of firefly nuptial gifts: a multi-omics approach sheds light on postcopulatory sexual selection.</title>
        <authorList>
            <person name="Al-Wathiqui N."/>
            <person name="Fallon T.R."/>
            <person name="South A."/>
            <person name="Weng J.K."/>
            <person name="Lewis S.M."/>
        </authorList>
    </citation>
    <scope>NUCLEOTIDE SEQUENCE</scope>
</reference>
<organism evidence="1">
    <name type="scientific">Photinus pyralis</name>
    <name type="common">Common eastern firefly</name>
    <name type="synonym">Lampyris pyralis</name>
    <dbReference type="NCBI Taxonomy" id="7054"/>
    <lineage>
        <taxon>Eukaryota</taxon>
        <taxon>Metazoa</taxon>
        <taxon>Ecdysozoa</taxon>
        <taxon>Arthropoda</taxon>
        <taxon>Hexapoda</taxon>
        <taxon>Insecta</taxon>
        <taxon>Pterygota</taxon>
        <taxon>Neoptera</taxon>
        <taxon>Endopterygota</taxon>
        <taxon>Coleoptera</taxon>
        <taxon>Polyphaga</taxon>
        <taxon>Elateriformia</taxon>
        <taxon>Elateroidea</taxon>
        <taxon>Lampyridae</taxon>
        <taxon>Lampyrinae</taxon>
        <taxon>Photinus</taxon>
    </lineage>
</organism>
<dbReference type="AlphaFoldDB" id="A0A1Y1LW66"/>